<dbReference type="Proteomes" id="UP001612415">
    <property type="component" value="Unassembled WGS sequence"/>
</dbReference>
<accession>A0ABW7YCX8</accession>
<comment type="caution">
    <text evidence="1">The sequence shown here is derived from an EMBL/GenBank/DDBJ whole genome shotgun (WGS) entry which is preliminary data.</text>
</comment>
<reference evidence="1 2" key="1">
    <citation type="submission" date="2024-10" db="EMBL/GenBank/DDBJ databases">
        <title>The Natural Products Discovery Center: Release of the First 8490 Sequenced Strains for Exploring Actinobacteria Biosynthetic Diversity.</title>
        <authorList>
            <person name="Kalkreuter E."/>
            <person name="Kautsar S.A."/>
            <person name="Yang D."/>
            <person name="Bader C.D."/>
            <person name="Teijaro C.N."/>
            <person name="Fluegel L."/>
            <person name="Davis C.M."/>
            <person name="Simpson J.R."/>
            <person name="Lauterbach L."/>
            <person name="Steele A.D."/>
            <person name="Gui C."/>
            <person name="Meng S."/>
            <person name="Li G."/>
            <person name="Viehrig K."/>
            <person name="Ye F."/>
            <person name="Su P."/>
            <person name="Kiefer A.F."/>
            <person name="Nichols A."/>
            <person name="Cepeda A.J."/>
            <person name="Yan W."/>
            <person name="Fan B."/>
            <person name="Jiang Y."/>
            <person name="Adhikari A."/>
            <person name="Zheng C.-J."/>
            <person name="Schuster L."/>
            <person name="Cowan T.M."/>
            <person name="Smanski M.J."/>
            <person name="Chevrette M.G."/>
            <person name="De Carvalho L.P.S."/>
            <person name="Shen B."/>
        </authorList>
    </citation>
    <scope>NUCLEOTIDE SEQUENCE [LARGE SCALE GENOMIC DNA]</scope>
    <source>
        <strain evidence="1 2">NPDC051599</strain>
    </source>
</reference>
<proteinExistence type="predicted"/>
<evidence type="ECO:0008006" key="3">
    <source>
        <dbReference type="Google" id="ProtNLM"/>
    </source>
</evidence>
<protein>
    <recommendedName>
        <fullName evidence="3">Glutathionylspermidine synthase pre-ATP-grasp-like domain-containing protein</fullName>
    </recommendedName>
</protein>
<name>A0ABW7YCX8_STRCE</name>
<sequence length="454" mass="50362">MSRNPCPVTQSYMDECAAEGRDGLRGVVDHLRFPPHFTTAFDGRVLGRPLFVEETAIRGVADRLIQFHDLIVSLPSRLFGGDVFAYGEALGLDRRSVEIVRRNGLVPPIPYGRADLHRDGDSWQLLEFNIGADLGGMERTGDIPRALMDVPRFRQFAETHRLTYLDIGASIARMVTRCAESVSAADAPVVVLLESNGRVAKYQKYMLPFQEYMRGKGIDLRLAEVGQLRSLGGKIHLDGTPVDVILRYVSVDQILADSEVAAAMEPVFRAHEEGRTVQLTPICTDLHGNKGILPMLHDPRCRAALAEDELAVVDGMLPWTRSMAESKVEVDGDAVDLVEYCRAHREELILKPNNDARGGGIVAGWETSDRDWRQALGECDRRRFLVQRKAPAQPEPVQDAETGEVRDWFATWGVYLTDEGYAGTYIRALSESADSVVVGWDALPQLTAVFSYPA</sequence>
<dbReference type="RefSeq" id="WP_398660695.1">
    <property type="nucleotide sequence ID" value="NZ_JBITDC010000019.1"/>
</dbReference>
<gene>
    <name evidence="1" type="ORF">ACIA8P_37545</name>
</gene>
<evidence type="ECO:0000313" key="1">
    <source>
        <dbReference type="EMBL" id="MFI5680250.1"/>
    </source>
</evidence>
<dbReference type="EMBL" id="JBITDC010000019">
    <property type="protein sequence ID" value="MFI5680250.1"/>
    <property type="molecule type" value="Genomic_DNA"/>
</dbReference>
<evidence type="ECO:0000313" key="2">
    <source>
        <dbReference type="Proteomes" id="UP001612415"/>
    </source>
</evidence>
<keyword evidence="2" id="KW-1185">Reference proteome</keyword>
<dbReference type="SUPFAM" id="SSF56059">
    <property type="entry name" value="Glutathione synthetase ATP-binding domain-like"/>
    <property type="match status" value="1"/>
</dbReference>
<organism evidence="1 2">
    <name type="scientific">Streptomyces cellulosae</name>
    <dbReference type="NCBI Taxonomy" id="1968"/>
    <lineage>
        <taxon>Bacteria</taxon>
        <taxon>Bacillati</taxon>
        <taxon>Actinomycetota</taxon>
        <taxon>Actinomycetes</taxon>
        <taxon>Kitasatosporales</taxon>
        <taxon>Streptomycetaceae</taxon>
        <taxon>Streptomyces</taxon>
    </lineage>
</organism>